<keyword evidence="1" id="KW-0472">Membrane</keyword>
<proteinExistence type="predicted"/>
<name>A0A6J5S590_9CAUD</name>
<sequence>MQRLTPGKVAVIIERIRASGSAAATDADLLAEHIDALAGENKFLEHFQRMTEVTSQSLAAESATRDAIAGMQPVLATAITAFDRMTRVEERRIALEEAAAKRDEASEAAAAKREEAAAERKYQHIIGPIVAAIVTFVATASAFYFATP</sequence>
<evidence type="ECO:0000256" key="1">
    <source>
        <dbReference type="SAM" id="Phobius"/>
    </source>
</evidence>
<protein>
    <submittedName>
        <fullName evidence="2">Uncharacterized protein</fullName>
    </submittedName>
</protein>
<gene>
    <name evidence="2" type="ORF">UFOVP1382_61</name>
</gene>
<organism evidence="2">
    <name type="scientific">uncultured Caudovirales phage</name>
    <dbReference type="NCBI Taxonomy" id="2100421"/>
    <lineage>
        <taxon>Viruses</taxon>
        <taxon>Duplodnaviria</taxon>
        <taxon>Heunggongvirae</taxon>
        <taxon>Uroviricota</taxon>
        <taxon>Caudoviricetes</taxon>
        <taxon>Peduoviridae</taxon>
        <taxon>Maltschvirus</taxon>
        <taxon>Maltschvirus maltsch</taxon>
    </lineage>
</organism>
<keyword evidence="1" id="KW-1133">Transmembrane helix</keyword>
<evidence type="ECO:0000313" key="2">
    <source>
        <dbReference type="EMBL" id="CAB4203445.1"/>
    </source>
</evidence>
<feature type="transmembrane region" description="Helical" evidence="1">
    <location>
        <begin position="125"/>
        <end position="146"/>
    </location>
</feature>
<keyword evidence="1" id="KW-0812">Transmembrane</keyword>
<reference evidence="2" key="1">
    <citation type="submission" date="2020-05" db="EMBL/GenBank/DDBJ databases">
        <authorList>
            <person name="Chiriac C."/>
            <person name="Salcher M."/>
            <person name="Ghai R."/>
            <person name="Kavagutti S V."/>
        </authorList>
    </citation>
    <scope>NUCLEOTIDE SEQUENCE</scope>
</reference>
<dbReference type="EMBL" id="LR797331">
    <property type="protein sequence ID" value="CAB4203445.1"/>
    <property type="molecule type" value="Genomic_DNA"/>
</dbReference>
<accession>A0A6J5S590</accession>